<feature type="transmembrane region" description="Helical" evidence="10">
    <location>
        <begin position="124"/>
        <end position="148"/>
    </location>
</feature>
<evidence type="ECO:0000256" key="6">
    <source>
        <dbReference type="ARBA" id="ARBA00023136"/>
    </source>
</evidence>
<dbReference type="CDD" id="cd17356">
    <property type="entry name" value="MFS_HXT"/>
    <property type="match status" value="1"/>
</dbReference>
<dbReference type="SUPFAM" id="SSF103473">
    <property type="entry name" value="MFS general substrate transporter"/>
    <property type="match status" value="1"/>
</dbReference>
<feature type="region of interest" description="Disordered" evidence="9">
    <location>
        <begin position="505"/>
        <end position="528"/>
    </location>
</feature>
<feature type="transmembrane region" description="Helical" evidence="10">
    <location>
        <begin position="317"/>
        <end position="339"/>
    </location>
</feature>
<dbReference type="STRING" id="322104.A3M0N3"/>
<evidence type="ECO:0000256" key="10">
    <source>
        <dbReference type="SAM" id="Phobius"/>
    </source>
</evidence>
<evidence type="ECO:0000256" key="5">
    <source>
        <dbReference type="ARBA" id="ARBA00022989"/>
    </source>
</evidence>
<dbReference type="PROSITE" id="PS00217">
    <property type="entry name" value="SUGAR_TRANSPORT_2"/>
    <property type="match status" value="1"/>
</dbReference>
<dbReference type="InterPro" id="IPR005829">
    <property type="entry name" value="Sugar_transporter_CS"/>
</dbReference>
<feature type="transmembrane region" description="Helical" evidence="10">
    <location>
        <begin position="414"/>
        <end position="431"/>
    </location>
</feature>
<dbReference type="FunFam" id="1.20.1250.20:FF:000115">
    <property type="entry name" value="High-affinity glucose transporter"/>
    <property type="match status" value="1"/>
</dbReference>
<dbReference type="Pfam" id="PF00083">
    <property type="entry name" value="Sugar_tr"/>
    <property type="match status" value="1"/>
</dbReference>
<evidence type="ECO:0000256" key="4">
    <source>
        <dbReference type="ARBA" id="ARBA00022692"/>
    </source>
</evidence>
<dbReference type="TCDB" id="2.A.1.1.68">
    <property type="family name" value="the major facilitator superfamily (mfs)"/>
</dbReference>
<dbReference type="PANTHER" id="PTHR48022">
    <property type="entry name" value="PLASTIDIC GLUCOSE TRANSPORTER 4"/>
    <property type="match status" value="1"/>
</dbReference>
<name>A3M0N3_PICST</name>
<keyword evidence="12" id="KW-0762">Sugar transport</keyword>
<evidence type="ECO:0000256" key="9">
    <source>
        <dbReference type="SAM" id="MobiDB-lite"/>
    </source>
</evidence>
<evidence type="ECO:0000256" key="8">
    <source>
        <dbReference type="RuleBase" id="RU003346"/>
    </source>
</evidence>
<dbReference type="PROSITE" id="PS00216">
    <property type="entry name" value="SUGAR_TRANSPORT_1"/>
    <property type="match status" value="2"/>
</dbReference>
<sequence>MGLEDSALLQKYINFGEKKAGSTTMGICVGLFAAFGGILFGYDTGTISGIMAMDYVTARFPSNHQSFSSSESSLIVSILSVGTFFGSLSASFISDRLGRRLTLMISTLIIFNVGIILQTASTSIPLLCVGRVLAGLGVGLISAVIPLYQAETVPKWIRGAVVSCYQWAITLGLLLAAVVNQGTHNRNDSGSYRIPIAIQFLWALILGGGMCLLPETPRFWVSKGDNDRAKDSLRRLRKLPLDHPDLIEEYEEIKANYEYEAQYGSGSWSQVFANKNHQRKRLAMGVGIQALQQLTGINFIFYYGTNFFKGSGIKNEFLIQMATNIVNFGSTVPGILLVEIIGRRKLLLGGSAVMSISQLIVAIVGVAAGEGSTSANKCLVAFVCIFIAAFAATWGPLCWAVIAECYPLTVRQKSISLCTASNWLWNWGIAYATPYMVNSGPGNANLGSKVFFIWGGCNIIGGLFVWYLVYETKGLTLEQIDEMYEKVPKAWQSTRFIPSEHAFTQPSAAASVSSGKAEGVSEVEEASV</sequence>
<evidence type="ECO:0000313" key="13">
    <source>
        <dbReference type="Proteomes" id="UP000002258"/>
    </source>
</evidence>
<dbReference type="NCBIfam" id="TIGR00879">
    <property type="entry name" value="SP"/>
    <property type="match status" value="1"/>
</dbReference>
<keyword evidence="3 8" id="KW-0813">Transport</keyword>
<dbReference type="InterPro" id="IPR020846">
    <property type="entry name" value="MFS_dom"/>
</dbReference>
<dbReference type="HOGENOM" id="CLU_001265_30_1_1"/>
<dbReference type="OrthoDB" id="6612291at2759"/>
<feature type="transmembrane region" description="Helical" evidence="10">
    <location>
        <begin position="101"/>
        <end position="118"/>
    </location>
</feature>
<feature type="compositionally biased region" description="Low complexity" evidence="9">
    <location>
        <begin position="507"/>
        <end position="520"/>
    </location>
</feature>
<evidence type="ECO:0000259" key="11">
    <source>
        <dbReference type="PROSITE" id="PS50850"/>
    </source>
</evidence>
<dbReference type="AlphaFoldDB" id="A3M0N3"/>
<feature type="transmembrane region" description="Helical" evidence="10">
    <location>
        <begin position="282"/>
        <end position="305"/>
    </location>
</feature>
<protein>
    <submittedName>
        <fullName evidence="12">Glucose transporter/sensor</fullName>
    </submittedName>
</protein>
<dbReference type="GO" id="GO:0005536">
    <property type="term" value="F:D-glucose binding"/>
    <property type="evidence" value="ECO:0007669"/>
    <property type="project" value="UniProtKB-ARBA"/>
</dbReference>
<proteinExistence type="inferred from homology"/>
<evidence type="ECO:0000256" key="1">
    <source>
        <dbReference type="ARBA" id="ARBA00004141"/>
    </source>
</evidence>
<dbReference type="OMA" id="GCYRIPV"/>
<gene>
    <name evidence="12" type="primary">RGT2</name>
    <name evidence="12" type="ORF">PICST_91253</name>
</gene>
<keyword evidence="4 10" id="KW-0812">Transmembrane</keyword>
<reference evidence="12 13" key="1">
    <citation type="journal article" date="2007" name="Nat. Biotechnol.">
        <title>Genome sequence of the lignocellulose-bioconverting and xylose-fermenting yeast Pichia stipitis.</title>
        <authorList>
            <person name="Jeffries T.W."/>
            <person name="Grigoriev I.V."/>
            <person name="Grimwood J."/>
            <person name="Laplaza J.M."/>
            <person name="Aerts A."/>
            <person name="Salamov A."/>
            <person name="Schmutz J."/>
            <person name="Lindquist E."/>
            <person name="Dehal P."/>
            <person name="Shapiro H."/>
            <person name="Jin Y.S."/>
            <person name="Passoth V."/>
            <person name="Richardson P.M."/>
        </authorList>
    </citation>
    <scope>NUCLEOTIDE SEQUENCE [LARGE SCALE GENOMIC DNA]</scope>
    <source>
        <strain evidence="13">ATCC 58785 / CBS 6054 / NBRC 10063 / NRRL Y-11545</strain>
    </source>
</reference>
<dbReference type="eggNOG" id="KOG0254">
    <property type="taxonomic scope" value="Eukaryota"/>
</dbReference>
<dbReference type="GO" id="GO:0005886">
    <property type="term" value="C:plasma membrane"/>
    <property type="evidence" value="ECO:0007669"/>
    <property type="project" value="UniProtKB-ARBA"/>
</dbReference>
<evidence type="ECO:0000256" key="7">
    <source>
        <dbReference type="ARBA" id="ARBA00023180"/>
    </source>
</evidence>
<dbReference type="Proteomes" id="UP000002258">
    <property type="component" value="Chromosome 8"/>
</dbReference>
<dbReference type="GeneID" id="4840859"/>
<dbReference type="RefSeq" id="XP_001386588.1">
    <property type="nucleotide sequence ID" value="XM_001386551.1"/>
</dbReference>
<feature type="domain" description="Major facilitator superfamily (MFS) profile" evidence="11">
    <location>
        <begin position="29"/>
        <end position="473"/>
    </location>
</feature>
<evidence type="ECO:0000313" key="12">
    <source>
        <dbReference type="EMBL" id="ABN68559.1"/>
    </source>
</evidence>
<comment type="similarity">
    <text evidence="2 8">Belongs to the major facilitator superfamily. Sugar transporter (TC 2.A.1.1) family.</text>
</comment>
<evidence type="ECO:0000256" key="2">
    <source>
        <dbReference type="ARBA" id="ARBA00010992"/>
    </source>
</evidence>
<dbReference type="KEGG" id="pic:PICST_91253"/>
<dbReference type="InterPro" id="IPR003663">
    <property type="entry name" value="Sugar/inositol_transpt"/>
</dbReference>
<dbReference type="PANTHER" id="PTHR48022:SF17">
    <property type="entry name" value="HEXOSE TRANSPORTER"/>
    <property type="match status" value="1"/>
</dbReference>
<dbReference type="InterPro" id="IPR050360">
    <property type="entry name" value="MFS_Sugar_Transporters"/>
</dbReference>
<feature type="transmembrane region" description="Helical" evidence="10">
    <location>
        <begin position="192"/>
        <end position="213"/>
    </location>
</feature>
<keyword evidence="5 10" id="KW-1133">Transmembrane helix</keyword>
<dbReference type="InterPro" id="IPR036259">
    <property type="entry name" value="MFS_trans_sf"/>
</dbReference>
<dbReference type="PRINTS" id="PR00171">
    <property type="entry name" value="SUGRTRNSPORT"/>
</dbReference>
<dbReference type="Gene3D" id="1.20.1250.20">
    <property type="entry name" value="MFS general substrate transporter like domains"/>
    <property type="match status" value="1"/>
</dbReference>
<dbReference type="PROSITE" id="PS50850">
    <property type="entry name" value="MFS"/>
    <property type="match status" value="1"/>
</dbReference>
<keyword evidence="13" id="KW-1185">Reference proteome</keyword>
<dbReference type="EMBL" id="CP000502">
    <property type="protein sequence ID" value="ABN68559.1"/>
    <property type="molecule type" value="Genomic_DNA"/>
</dbReference>
<dbReference type="InParanoid" id="A3M0N3"/>
<organism evidence="12 13">
    <name type="scientific">Scheffersomyces stipitis (strain ATCC 58785 / CBS 6054 / NBRC 10063 / NRRL Y-11545)</name>
    <name type="common">Yeast</name>
    <name type="synonym">Pichia stipitis</name>
    <dbReference type="NCBI Taxonomy" id="322104"/>
    <lineage>
        <taxon>Eukaryota</taxon>
        <taxon>Fungi</taxon>
        <taxon>Dikarya</taxon>
        <taxon>Ascomycota</taxon>
        <taxon>Saccharomycotina</taxon>
        <taxon>Pichiomycetes</taxon>
        <taxon>Debaryomycetaceae</taxon>
        <taxon>Scheffersomyces</taxon>
    </lineage>
</organism>
<feature type="transmembrane region" description="Helical" evidence="10">
    <location>
        <begin position="160"/>
        <end position="180"/>
    </location>
</feature>
<feature type="transmembrane region" description="Helical" evidence="10">
    <location>
        <begin position="20"/>
        <end position="42"/>
    </location>
</feature>
<dbReference type="InterPro" id="IPR005828">
    <property type="entry name" value="MFS_sugar_transport-like"/>
</dbReference>
<feature type="transmembrane region" description="Helical" evidence="10">
    <location>
        <begin position="451"/>
        <end position="470"/>
    </location>
</feature>
<evidence type="ECO:0000256" key="3">
    <source>
        <dbReference type="ARBA" id="ARBA00022448"/>
    </source>
</evidence>
<dbReference type="GO" id="GO:0010255">
    <property type="term" value="P:glucose mediated signaling pathway"/>
    <property type="evidence" value="ECO:0007669"/>
    <property type="project" value="UniProtKB-ARBA"/>
</dbReference>
<accession>A3M0N3</accession>
<comment type="subcellular location">
    <subcellularLocation>
        <location evidence="1">Membrane</location>
        <topology evidence="1">Multi-pass membrane protein</topology>
    </subcellularLocation>
</comment>
<keyword evidence="6 10" id="KW-0472">Membrane</keyword>
<dbReference type="GO" id="GO:0005351">
    <property type="term" value="F:carbohydrate:proton symporter activity"/>
    <property type="evidence" value="ECO:0007669"/>
    <property type="project" value="TreeGrafter"/>
</dbReference>
<feature type="transmembrane region" description="Helical" evidence="10">
    <location>
        <begin position="346"/>
        <end position="367"/>
    </location>
</feature>
<keyword evidence="7" id="KW-0325">Glycoprotein</keyword>
<feature type="transmembrane region" description="Helical" evidence="10">
    <location>
        <begin position="74"/>
        <end position="94"/>
    </location>
</feature>
<feature type="transmembrane region" description="Helical" evidence="10">
    <location>
        <begin position="379"/>
        <end position="402"/>
    </location>
</feature>